<feature type="region of interest" description="Disordered" evidence="1">
    <location>
        <begin position="1"/>
        <end position="30"/>
    </location>
</feature>
<feature type="compositionally biased region" description="Polar residues" evidence="1">
    <location>
        <begin position="1"/>
        <end position="18"/>
    </location>
</feature>
<protein>
    <submittedName>
        <fullName evidence="2">Uncharacterized protein</fullName>
    </submittedName>
</protein>
<organism evidence="2 3">
    <name type="scientific">Gigaspora margarita</name>
    <dbReference type="NCBI Taxonomy" id="4874"/>
    <lineage>
        <taxon>Eukaryota</taxon>
        <taxon>Fungi</taxon>
        <taxon>Fungi incertae sedis</taxon>
        <taxon>Mucoromycota</taxon>
        <taxon>Glomeromycotina</taxon>
        <taxon>Glomeromycetes</taxon>
        <taxon>Diversisporales</taxon>
        <taxon>Gigasporaceae</taxon>
        <taxon>Gigaspora</taxon>
    </lineage>
</organism>
<dbReference type="Proteomes" id="UP000439903">
    <property type="component" value="Unassembled WGS sequence"/>
</dbReference>
<reference evidence="2 3" key="1">
    <citation type="journal article" date="2019" name="Environ. Microbiol.">
        <title>At the nexus of three kingdoms: the genome of the mycorrhizal fungus Gigaspora margarita provides insights into plant, endobacterial and fungal interactions.</title>
        <authorList>
            <person name="Venice F."/>
            <person name="Ghignone S."/>
            <person name="Salvioli di Fossalunga A."/>
            <person name="Amselem J."/>
            <person name="Novero M."/>
            <person name="Xianan X."/>
            <person name="Sedzielewska Toro K."/>
            <person name="Morin E."/>
            <person name="Lipzen A."/>
            <person name="Grigoriev I.V."/>
            <person name="Henrissat B."/>
            <person name="Martin F.M."/>
            <person name="Bonfante P."/>
        </authorList>
    </citation>
    <scope>NUCLEOTIDE SEQUENCE [LARGE SCALE GENOMIC DNA]</scope>
    <source>
        <strain evidence="2 3">BEG34</strain>
    </source>
</reference>
<name>A0A8H4EHF5_GIGMA</name>
<evidence type="ECO:0000313" key="2">
    <source>
        <dbReference type="EMBL" id="KAF0483866.1"/>
    </source>
</evidence>
<gene>
    <name evidence="2" type="ORF">F8M41_023193</name>
</gene>
<comment type="caution">
    <text evidence="2">The sequence shown here is derived from an EMBL/GenBank/DDBJ whole genome shotgun (WGS) entry which is preliminary data.</text>
</comment>
<dbReference type="EMBL" id="WTPW01000746">
    <property type="protein sequence ID" value="KAF0483866.1"/>
    <property type="molecule type" value="Genomic_DNA"/>
</dbReference>
<evidence type="ECO:0000256" key="1">
    <source>
        <dbReference type="SAM" id="MobiDB-lite"/>
    </source>
</evidence>
<keyword evidence="3" id="KW-1185">Reference proteome</keyword>
<dbReference type="AlphaFoldDB" id="A0A8H4EHF5"/>
<accession>A0A8H4EHF5</accession>
<evidence type="ECO:0000313" key="3">
    <source>
        <dbReference type="Proteomes" id="UP000439903"/>
    </source>
</evidence>
<proteinExistence type="predicted"/>
<sequence length="83" mass="9151">MMVQPSASKLSNSTQTQELETDDKQLPEHKPVEVIEAKGSTESIGKYLADLYKTASYALANTAKANTMRLKVGITMHINLKIE</sequence>